<protein>
    <submittedName>
        <fullName evidence="2">PilZ domain-containing protein</fullName>
    </submittedName>
</protein>
<reference evidence="2 3" key="1">
    <citation type="submission" date="2019-04" db="EMBL/GenBank/DDBJ databases">
        <title>Natronospirillum operosus gen. nov., sp. nov., a haloalkaliphilic satellite isolated from decaying biomass of laboratory culture of cyanobacterium Geitlerinema sp. and proposal of Natronospirillaceae fam. nov. and Saccharospirillaceae fam. nov.</title>
        <authorList>
            <person name="Kevbrin V."/>
            <person name="Boltyanskaya Y."/>
            <person name="Koziaeva V."/>
            <person name="Grouzdev D.S."/>
            <person name="Park M."/>
            <person name="Cho J."/>
        </authorList>
    </citation>
    <scope>NUCLEOTIDE SEQUENCE [LARGE SCALE GENOMIC DNA]</scope>
    <source>
        <strain evidence="2 3">G-116</strain>
    </source>
</reference>
<dbReference type="InterPro" id="IPR009875">
    <property type="entry name" value="PilZ_domain"/>
</dbReference>
<dbReference type="SUPFAM" id="SSF141371">
    <property type="entry name" value="PilZ domain-like"/>
    <property type="match status" value="1"/>
</dbReference>
<dbReference type="EMBL" id="SRMF01000001">
    <property type="protein sequence ID" value="TGG95951.1"/>
    <property type="molecule type" value="Genomic_DNA"/>
</dbReference>
<dbReference type="OrthoDB" id="5290589at2"/>
<dbReference type="Pfam" id="PF07238">
    <property type="entry name" value="PilZ"/>
    <property type="match status" value="1"/>
</dbReference>
<sequence length="98" mass="11010">MIDRDYSEKRGYMRMNMDAPATLKLADGTQKHCTCKDLSAIGMLLETDTAIPLDDTLEVHVPAFSNQFSPLDAEVRVTRVDEPEPGLYHLGVEILQMK</sequence>
<name>A0A4Z0WKI2_9GAMM</name>
<feature type="domain" description="PilZ" evidence="1">
    <location>
        <begin position="8"/>
        <end position="97"/>
    </location>
</feature>
<comment type="caution">
    <text evidence="2">The sequence shown here is derived from an EMBL/GenBank/DDBJ whole genome shotgun (WGS) entry which is preliminary data.</text>
</comment>
<dbReference type="Gene3D" id="2.40.10.220">
    <property type="entry name" value="predicted glycosyltransferase like domains"/>
    <property type="match status" value="1"/>
</dbReference>
<dbReference type="RefSeq" id="WP_135482030.1">
    <property type="nucleotide sequence ID" value="NZ_SRMF01000001.1"/>
</dbReference>
<proteinExistence type="predicted"/>
<dbReference type="GO" id="GO:0035438">
    <property type="term" value="F:cyclic-di-GMP binding"/>
    <property type="evidence" value="ECO:0007669"/>
    <property type="project" value="InterPro"/>
</dbReference>
<keyword evidence="3" id="KW-1185">Reference proteome</keyword>
<evidence type="ECO:0000313" key="2">
    <source>
        <dbReference type="EMBL" id="TGG95951.1"/>
    </source>
</evidence>
<accession>A0A4Z0WKI2</accession>
<dbReference type="AlphaFoldDB" id="A0A4Z0WKI2"/>
<evidence type="ECO:0000313" key="3">
    <source>
        <dbReference type="Proteomes" id="UP000297475"/>
    </source>
</evidence>
<dbReference type="Proteomes" id="UP000297475">
    <property type="component" value="Unassembled WGS sequence"/>
</dbReference>
<evidence type="ECO:0000259" key="1">
    <source>
        <dbReference type="Pfam" id="PF07238"/>
    </source>
</evidence>
<gene>
    <name evidence="2" type="ORF">E4656_06020</name>
</gene>
<organism evidence="2 3">
    <name type="scientific">Natronospirillum operosum</name>
    <dbReference type="NCBI Taxonomy" id="2759953"/>
    <lineage>
        <taxon>Bacteria</taxon>
        <taxon>Pseudomonadati</taxon>
        <taxon>Pseudomonadota</taxon>
        <taxon>Gammaproteobacteria</taxon>
        <taxon>Oceanospirillales</taxon>
        <taxon>Natronospirillaceae</taxon>
        <taxon>Natronospirillum</taxon>
    </lineage>
</organism>